<reference evidence="5 6" key="1">
    <citation type="journal article" date="2019" name="Emerg. Microbes Infect.">
        <title>Comprehensive subspecies identification of 175 nontuberculous mycobacteria species based on 7547 genomic profiles.</title>
        <authorList>
            <person name="Matsumoto Y."/>
            <person name="Kinjo T."/>
            <person name="Motooka D."/>
            <person name="Nabeya D."/>
            <person name="Jung N."/>
            <person name="Uechi K."/>
            <person name="Horii T."/>
            <person name="Iida T."/>
            <person name="Fujita J."/>
            <person name="Nakamura S."/>
        </authorList>
    </citation>
    <scope>NUCLEOTIDE SEQUENCE [LARGE SCALE GENOMIC DNA]</scope>
    <source>
        <strain evidence="5 6">JCM 17423</strain>
    </source>
</reference>
<evidence type="ECO:0000256" key="2">
    <source>
        <dbReference type="SAM" id="Phobius"/>
    </source>
</evidence>
<proteinExistence type="predicted"/>
<dbReference type="InterPro" id="IPR055583">
    <property type="entry name" value="DUF7159"/>
</dbReference>
<evidence type="ECO:0000259" key="4">
    <source>
        <dbReference type="Pfam" id="PF23717"/>
    </source>
</evidence>
<dbReference type="Proteomes" id="UP000466607">
    <property type="component" value="Chromosome"/>
</dbReference>
<keyword evidence="2" id="KW-0472">Membrane</keyword>
<dbReference type="InterPro" id="IPR055581">
    <property type="entry name" value="DUF7157"/>
</dbReference>
<feature type="region of interest" description="Disordered" evidence="1">
    <location>
        <begin position="270"/>
        <end position="319"/>
    </location>
</feature>
<dbReference type="EMBL" id="AP022586">
    <property type="protein sequence ID" value="BBY18129.1"/>
    <property type="molecule type" value="Genomic_DNA"/>
</dbReference>
<feature type="transmembrane region" description="Helical" evidence="2">
    <location>
        <begin position="237"/>
        <end position="259"/>
    </location>
</feature>
<dbReference type="Pfam" id="PF23717">
    <property type="entry name" value="DUF7159"/>
    <property type="match status" value="1"/>
</dbReference>
<keyword evidence="6" id="KW-1185">Reference proteome</keyword>
<gene>
    <name evidence="5" type="ORF">MLIT_37210</name>
</gene>
<name>A0AAD1IMD8_9MYCO</name>
<keyword evidence="2" id="KW-0812">Transmembrane</keyword>
<keyword evidence="2" id="KW-1133">Transmembrane helix</keyword>
<protein>
    <submittedName>
        <fullName evidence="5">Uncharacterized protein</fullName>
    </submittedName>
</protein>
<feature type="domain" description="DUF7159" evidence="4">
    <location>
        <begin position="1"/>
        <end position="208"/>
    </location>
</feature>
<evidence type="ECO:0000259" key="3">
    <source>
        <dbReference type="Pfam" id="PF23715"/>
    </source>
</evidence>
<evidence type="ECO:0000313" key="6">
    <source>
        <dbReference type="Proteomes" id="UP000466607"/>
    </source>
</evidence>
<accession>A0AAD1IMD8</accession>
<feature type="compositionally biased region" description="Pro residues" evidence="1">
    <location>
        <begin position="300"/>
        <end position="317"/>
    </location>
</feature>
<feature type="domain" description="DUF7157" evidence="3">
    <location>
        <begin position="332"/>
        <end position="422"/>
    </location>
</feature>
<evidence type="ECO:0000256" key="1">
    <source>
        <dbReference type="SAM" id="MobiDB-lite"/>
    </source>
</evidence>
<dbReference type="AlphaFoldDB" id="A0AAD1IMD8"/>
<dbReference type="Pfam" id="PF23715">
    <property type="entry name" value="DUF7157"/>
    <property type="match status" value="1"/>
</dbReference>
<organism evidence="5 6">
    <name type="scientific">Mycolicibacterium litorale</name>
    <dbReference type="NCBI Taxonomy" id="758802"/>
    <lineage>
        <taxon>Bacteria</taxon>
        <taxon>Bacillati</taxon>
        <taxon>Actinomycetota</taxon>
        <taxon>Actinomycetes</taxon>
        <taxon>Mycobacteriales</taxon>
        <taxon>Mycobacteriaceae</taxon>
        <taxon>Mycolicibacterium</taxon>
    </lineage>
</organism>
<feature type="compositionally biased region" description="Polar residues" evidence="1">
    <location>
        <begin position="270"/>
        <end position="281"/>
    </location>
</feature>
<evidence type="ECO:0000313" key="5">
    <source>
        <dbReference type="EMBL" id="BBY18129.1"/>
    </source>
</evidence>
<feature type="compositionally biased region" description="Low complexity" evidence="1">
    <location>
        <begin position="282"/>
        <end position="299"/>
    </location>
</feature>
<sequence length="422" mass="42433">MSMTSTALRFVLVEGATGDGATLDSGTLHMPVSAASADALISAVLGEGQYAAVPGVRPRAVGVTWTEAVAEEAATLVAALTARGAQNVVALSPAESAAALAAGLGDLTAQDDLAVCVAEPDAALVAVVTADAVHVDQVAHDGAASLARRVQEAVDSSDVRPEALYVLGSADDVDAVVGELAGRVTAPVLSAAEADLALARGAAVASAQGSVGVDAPMMLAQVAAEQPKSWRTWRIPALTSVLVAAVVTFVVSLSVALGLQLTPQMRSDDAATQQVASSSDQPKAVSAPAAEALPKAAPKPAAPPPPPPQAPPAPAPAVAPVVDVPEAPAPAPEAPPVIEPVYDAPVAAPPPAPVYVPPAPPVYVPPAPAVAPQPAYVPPAPVAPAYTQPQPGYVPPVPPQPRLRDRIIERLPIINRFHEPQY</sequence>